<reference evidence="3 4" key="1">
    <citation type="journal article" date="2016" name="Virology">
        <title>The genomic content and context of auxiliary metabolic genes in marine cyanomyoviruses.</title>
        <authorList>
            <person name="Crummett L.T."/>
            <person name="Puxty R.J."/>
            <person name="Weihe C."/>
            <person name="Marston M.F."/>
            <person name="Martiny J.B."/>
        </authorList>
    </citation>
    <scope>NUCLEOTIDE SEQUENCE [LARGE SCALE GENOMIC DNA]</scope>
    <source>
        <strain evidence="1">0808SB25</strain>
        <strain evidence="2">1010CC42</strain>
    </source>
</reference>
<dbReference type="EMBL" id="KU686199">
    <property type="protein sequence ID" value="AOV59035.1"/>
    <property type="molecule type" value="Genomic_DNA"/>
</dbReference>
<sequence length="92" mass="10625">MTESMIADIIHDFDSHLDSGHVWMVEVELEWMDEHSDPPNGCFNVHTYVIAPNRDLAQYIAHTLYPDVLSLVIDDKPITRGGYVTRRDRSRV</sequence>
<name>A0A1D8KK52_9CAUD</name>
<dbReference type="GeneID" id="30306342"/>
<gene>
    <name evidence="2" type="ORF">C421010_052</name>
    <name evidence="1" type="ORF">S250808_052</name>
</gene>
<evidence type="ECO:0000313" key="4">
    <source>
        <dbReference type="Proteomes" id="UP000240920"/>
    </source>
</evidence>
<dbReference type="KEGG" id="vg:30306342"/>
<protein>
    <submittedName>
        <fullName evidence="2">Uncharacterized protein</fullName>
    </submittedName>
</protein>
<accession>A0A1D8KK52</accession>
<dbReference type="RefSeq" id="YP_009321315.1">
    <property type="nucleotide sequence ID" value="NC_031906.1"/>
</dbReference>
<evidence type="ECO:0000313" key="2">
    <source>
        <dbReference type="EMBL" id="AOV59035.1"/>
    </source>
</evidence>
<organism evidence="2 3">
    <name type="scientific">Synechococcus phage S-CAM3</name>
    <dbReference type="NCBI Taxonomy" id="1883366"/>
    <lineage>
        <taxon>Viruses</taxon>
        <taxon>Duplodnaviria</taxon>
        <taxon>Heunggongvirae</taxon>
        <taxon>Uroviricota</taxon>
        <taxon>Caudoviricetes</taxon>
        <taxon>Pantevenvirales</taxon>
        <taxon>Kyanoviridae</taxon>
        <taxon>Charybdisvirus</taxon>
        <taxon>Charybdisvirus scam3</taxon>
    </lineage>
</organism>
<dbReference type="Proteomes" id="UP000204537">
    <property type="component" value="Segment"/>
</dbReference>
<evidence type="ECO:0000313" key="1">
    <source>
        <dbReference type="EMBL" id="AOV58557.1"/>
    </source>
</evidence>
<dbReference type="Proteomes" id="UP000240920">
    <property type="component" value="Segment"/>
</dbReference>
<dbReference type="EMBL" id="KU686197">
    <property type="protein sequence ID" value="AOV58557.1"/>
    <property type="molecule type" value="Genomic_DNA"/>
</dbReference>
<keyword evidence="3" id="KW-1185">Reference proteome</keyword>
<evidence type="ECO:0000313" key="3">
    <source>
        <dbReference type="Proteomes" id="UP000204537"/>
    </source>
</evidence>
<proteinExistence type="predicted"/>